<accession>A0AAD9NXS4</accession>
<keyword evidence="2" id="KW-1185">Reference proteome</keyword>
<dbReference type="AlphaFoldDB" id="A0AAD9NXS4"/>
<evidence type="ECO:0000313" key="1">
    <source>
        <dbReference type="EMBL" id="KAK2184463.1"/>
    </source>
</evidence>
<reference evidence="1" key="1">
    <citation type="journal article" date="2023" name="Mol. Biol. Evol.">
        <title>Third-Generation Sequencing Reveals the Adaptive Role of the Epigenome in Three Deep-Sea Polychaetes.</title>
        <authorList>
            <person name="Perez M."/>
            <person name="Aroh O."/>
            <person name="Sun Y."/>
            <person name="Lan Y."/>
            <person name="Juniper S.K."/>
            <person name="Young C.R."/>
            <person name="Angers B."/>
            <person name="Qian P.Y."/>
        </authorList>
    </citation>
    <scope>NUCLEOTIDE SEQUENCE</scope>
    <source>
        <strain evidence="1">R07B-5</strain>
    </source>
</reference>
<comment type="caution">
    <text evidence="1">The sequence shown here is derived from an EMBL/GenBank/DDBJ whole genome shotgun (WGS) entry which is preliminary data.</text>
</comment>
<sequence length="76" mass="8730">MNHIRCFLKSLSRVVHVIGHRPSGGKHKKLDWQCRTAKIWGCEVCHRLLTLPFLPPDGIQGTFDRLSNRTTTDHLV</sequence>
<protein>
    <submittedName>
        <fullName evidence="1">Uncharacterized protein</fullName>
    </submittedName>
</protein>
<gene>
    <name evidence="1" type="ORF">NP493_265g01035</name>
</gene>
<name>A0AAD9NXS4_RIDPI</name>
<proteinExistence type="predicted"/>
<evidence type="ECO:0000313" key="2">
    <source>
        <dbReference type="Proteomes" id="UP001209878"/>
    </source>
</evidence>
<organism evidence="1 2">
    <name type="scientific">Ridgeia piscesae</name>
    <name type="common">Tubeworm</name>
    <dbReference type="NCBI Taxonomy" id="27915"/>
    <lineage>
        <taxon>Eukaryota</taxon>
        <taxon>Metazoa</taxon>
        <taxon>Spiralia</taxon>
        <taxon>Lophotrochozoa</taxon>
        <taxon>Annelida</taxon>
        <taxon>Polychaeta</taxon>
        <taxon>Sedentaria</taxon>
        <taxon>Canalipalpata</taxon>
        <taxon>Sabellida</taxon>
        <taxon>Siboglinidae</taxon>
        <taxon>Ridgeia</taxon>
    </lineage>
</organism>
<dbReference type="EMBL" id="JAODUO010000264">
    <property type="protein sequence ID" value="KAK2184463.1"/>
    <property type="molecule type" value="Genomic_DNA"/>
</dbReference>
<dbReference type="Proteomes" id="UP001209878">
    <property type="component" value="Unassembled WGS sequence"/>
</dbReference>